<evidence type="ECO:0000313" key="1">
    <source>
        <dbReference type="EMBL" id="NRN65642.1"/>
    </source>
</evidence>
<dbReference type="Proteomes" id="UP000763557">
    <property type="component" value="Unassembled WGS sequence"/>
</dbReference>
<proteinExistence type="predicted"/>
<evidence type="ECO:0000313" key="2">
    <source>
        <dbReference type="Proteomes" id="UP000763557"/>
    </source>
</evidence>
<sequence length="411" mass="43432">MEPRPLSHRLPRMHLRVVGRPPDLSPEKLAPQARACLALADARTLAEWVGDGREVTTRGVLKPAAAVEACDLLGIEPPSRKPRSALDIDALMMVWMAACAAGFIEVSRSRVTTGPTLRLWQEGTPDIVLTIWSKCVLESIGLAGETNEDGLEYLAVLATLDGHGGVASLRDLTAAIAQVNGGASACACPECASRAPDADESDAQDVVLDLGEFGIAVLADDVVELMPLGHWLTDFMFRESAPSAQVDAAGLIDELSQFPEMVAVLMARPWLSARTPAAAVRDLLAVAESLTGRERLIALTVAQEGGPEAAPAWREWAARDGFGAYARIWLAKQDGAEPAAADSAWTAADALAMLVDTLRRDVALEFVPALLQAEAGTDLARTVAELRTCGHPSAPRLVKLLSGASGGEVAF</sequence>
<dbReference type="EMBL" id="JAAATY010000007">
    <property type="protein sequence ID" value="NRN65642.1"/>
    <property type="molecule type" value="Genomic_DNA"/>
</dbReference>
<organism evidence="1 2">
    <name type="scientific">Kibdelosporangium persicum</name>
    <dbReference type="NCBI Taxonomy" id="2698649"/>
    <lineage>
        <taxon>Bacteria</taxon>
        <taxon>Bacillati</taxon>
        <taxon>Actinomycetota</taxon>
        <taxon>Actinomycetes</taxon>
        <taxon>Pseudonocardiales</taxon>
        <taxon>Pseudonocardiaceae</taxon>
        <taxon>Kibdelosporangium</taxon>
    </lineage>
</organism>
<name>A0ABX2F402_9PSEU</name>
<reference evidence="1 2" key="1">
    <citation type="submission" date="2020-01" db="EMBL/GenBank/DDBJ databases">
        <title>Kibdelosporangium persica a novel Actinomycetes from a hot desert in Iran.</title>
        <authorList>
            <person name="Safaei N."/>
            <person name="Zaburannyi N."/>
            <person name="Mueller R."/>
            <person name="Wink J."/>
        </authorList>
    </citation>
    <scope>NUCLEOTIDE SEQUENCE [LARGE SCALE GENOMIC DNA]</scope>
    <source>
        <strain evidence="1 2">4NS15</strain>
    </source>
</reference>
<keyword evidence="2" id="KW-1185">Reference proteome</keyword>
<gene>
    <name evidence="1" type="ORF">GC106_28530</name>
</gene>
<accession>A0ABX2F402</accession>
<protein>
    <submittedName>
        <fullName evidence="1">Uncharacterized protein</fullName>
    </submittedName>
</protein>
<comment type="caution">
    <text evidence="1">The sequence shown here is derived from an EMBL/GenBank/DDBJ whole genome shotgun (WGS) entry which is preliminary data.</text>
</comment>